<dbReference type="InterPro" id="IPR029274">
    <property type="entry name" value="DUF4615"/>
</dbReference>
<dbReference type="Pfam" id="PF15393">
    <property type="entry name" value="DUF4615"/>
    <property type="match status" value="1"/>
</dbReference>
<gene>
    <name evidence="3" type="ORF">HERILL_LOCUS11637</name>
</gene>
<feature type="region of interest" description="Disordered" evidence="2">
    <location>
        <begin position="139"/>
        <end position="158"/>
    </location>
</feature>
<proteinExistence type="inferred from homology"/>
<dbReference type="PANTHER" id="PTHR13602:SF2">
    <property type="entry name" value="UPF0488 PROTEIN C8ORF33"/>
    <property type="match status" value="1"/>
</dbReference>
<comment type="similarity">
    <text evidence="1">Belongs to the UPF0488 family.</text>
</comment>
<dbReference type="AlphaFoldDB" id="A0A7R8YYJ9"/>
<evidence type="ECO:0000256" key="2">
    <source>
        <dbReference type="SAM" id="MobiDB-lite"/>
    </source>
</evidence>
<dbReference type="FunCoup" id="A0A7R8YYJ9">
    <property type="interactions" value="348"/>
</dbReference>
<accession>A0A7R8YYJ9</accession>
<dbReference type="InParanoid" id="A0A7R8YYJ9"/>
<evidence type="ECO:0000313" key="4">
    <source>
        <dbReference type="Proteomes" id="UP000594454"/>
    </source>
</evidence>
<protein>
    <submittedName>
        <fullName evidence="3">Uncharacterized protein</fullName>
    </submittedName>
</protein>
<dbReference type="EMBL" id="LR899012">
    <property type="protein sequence ID" value="CAD7089057.1"/>
    <property type="molecule type" value="Genomic_DNA"/>
</dbReference>
<evidence type="ECO:0000256" key="1">
    <source>
        <dbReference type="ARBA" id="ARBA00005707"/>
    </source>
</evidence>
<organism evidence="3 4">
    <name type="scientific">Hermetia illucens</name>
    <name type="common">Black soldier fly</name>
    <dbReference type="NCBI Taxonomy" id="343691"/>
    <lineage>
        <taxon>Eukaryota</taxon>
        <taxon>Metazoa</taxon>
        <taxon>Ecdysozoa</taxon>
        <taxon>Arthropoda</taxon>
        <taxon>Hexapoda</taxon>
        <taxon>Insecta</taxon>
        <taxon>Pterygota</taxon>
        <taxon>Neoptera</taxon>
        <taxon>Endopterygota</taxon>
        <taxon>Diptera</taxon>
        <taxon>Brachycera</taxon>
        <taxon>Stratiomyomorpha</taxon>
        <taxon>Stratiomyidae</taxon>
        <taxon>Hermetiinae</taxon>
        <taxon>Hermetia</taxon>
    </lineage>
</organism>
<name>A0A7R8YYJ9_HERIL</name>
<dbReference type="OrthoDB" id="20277at2759"/>
<dbReference type="PANTHER" id="PTHR13602">
    <property type="entry name" value="UPF0488 PROTEIN C8ORF33"/>
    <property type="match status" value="1"/>
</dbReference>
<keyword evidence="4" id="KW-1185">Reference proteome</keyword>
<sequence length="185" mass="21048">MSKMKGGAKKPVKPMPATIENSNFDLELCWCIQQLQNSLQSGKLSEREAERIDKAIKTLKSPKEVFIKKRQLMQQLLGDYREKMKKEEKKHSIAANQFKFTTAKPSKKSHFVKKSAFATPGSDFKFDFAVDQIDKLDITDSTSKKEEENGKSIQAEPAEKFQYVPSGNTFRFAFNINEEEKGGLS</sequence>
<feature type="compositionally biased region" description="Basic and acidic residues" evidence="2">
    <location>
        <begin position="139"/>
        <end position="150"/>
    </location>
</feature>
<reference evidence="3 4" key="1">
    <citation type="submission" date="2020-11" db="EMBL/GenBank/DDBJ databases">
        <authorList>
            <person name="Wallbank WR R."/>
            <person name="Pardo Diaz C."/>
            <person name="Kozak K."/>
            <person name="Martin S."/>
            <person name="Jiggins C."/>
            <person name="Moest M."/>
            <person name="Warren A I."/>
            <person name="Generalovic N T."/>
            <person name="Byers J.R.P. K."/>
            <person name="Montejo-Kovacevich G."/>
            <person name="Yen C E."/>
        </authorList>
    </citation>
    <scope>NUCLEOTIDE SEQUENCE [LARGE SCALE GENOMIC DNA]</scope>
</reference>
<evidence type="ECO:0000313" key="3">
    <source>
        <dbReference type="EMBL" id="CAD7089057.1"/>
    </source>
</evidence>
<dbReference type="Proteomes" id="UP000594454">
    <property type="component" value="Chromosome 4"/>
</dbReference>